<gene>
    <name evidence="1" type="ORF">H9701_05650</name>
</gene>
<reference evidence="1" key="2">
    <citation type="submission" date="2021-04" db="EMBL/GenBank/DDBJ databases">
        <authorList>
            <person name="Gilroy R."/>
        </authorList>
    </citation>
    <scope>NUCLEOTIDE SEQUENCE</scope>
    <source>
        <strain evidence="1">CHK186-1790</strain>
    </source>
</reference>
<organism evidence="1 2">
    <name type="scientific">Candidatus Intestinimonas pullistercoris</name>
    <dbReference type="NCBI Taxonomy" id="2838623"/>
    <lineage>
        <taxon>Bacteria</taxon>
        <taxon>Bacillati</taxon>
        <taxon>Bacillota</taxon>
        <taxon>Clostridia</taxon>
        <taxon>Eubacteriales</taxon>
        <taxon>Intestinimonas</taxon>
    </lineage>
</organism>
<dbReference type="InterPro" id="IPR011335">
    <property type="entry name" value="Restrct_endonuc-II-like"/>
</dbReference>
<sequence>MVAGAYTRKSTLMANYGWVQNSSNLSTVRDTVDLIPAQGLSHNELMRAIRDQRAARGNLPSRWTWDARCRIKAVCATGMAELDRPRQGYRLTELGTALQSAVRAEEQGRKRRPLSPEEQELFRKGLLTNPPVVRVLSLLQEARLEGRGPLSKYEVGGGLGFLGDPGFTHYTADYAAASGRGFDNMEGDADKWARTILSWLMQVGWVQGAPSVVLSGQSLARYSPVDGVDRVLRYQVRSAVKYVPQEMLCSAHHSFAGLIQRRRVALLEALAGAASRSRGELTAALEAAGLEADGETVDFDILNLRQAGLRIDQEQGQFRLLDKLKLDVRPEKPAPGQRVDGVEREIEHYVAVYWDTLPPRLVDDLIRYGRSGARFADRFEAAVNQFFSHLGYEVVDLGQGHGRVADGLAKYRDALAPRSYGLILDAKASDRYSFPAGDVRKMKEYIVHHGQELYQDAIPRHAFLFVSMDFTEPGSHLEEIARDTAVDGAAADVFTLLELGARVMRKELALRDLYPAFTTNDRFRCPA</sequence>
<comment type="caution">
    <text evidence="1">The sequence shown here is derived from an EMBL/GenBank/DDBJ whole genome shotgun (WGS) entry which is preliminary data.</text>
</comment>
<dbReference type="SUPFAM" id="SSF52980">
    <property type="entry name" value="Restriction endonuclease-like"/>
    <property type="match status" value="1"/>
</dbReference>
<protein>
    <recommendedName>
        <fullName evidence="3">Restriction endonuclease</fullName>
    </recommendedName>
</protein>
<reference evidence="1" key="1">
    <citation type="journal article" date="2021" name="PeerJ">
        <title>Extensive microbial diversity within the chicken gut microbiome revealed by metagenomics and culture.</title>
        <authorList>
            <person name="Gilroy R."/>
            <person name="Ravi A."/>
            <person name="Getino M."/>
            <person name="Pursley I."/>
            <person name="Horton D.L."/>
            <person name="Alikhan N.F."/>
            <person name="Baker D."/>
            <person name="Gharbi K."/>
            <person name="Hall N."/>
            <person name="Watson M."/>
            <person name="Adriaenssens E.M."/>
            <person name="Foster-Nyarko E."/>
            <person name="Jarju S."/>
            <person name="Secka A."/>
            <person name="Antonio M."/>
            <person name="Oren A."/>
            <person name="Chaudhuri R.R."/>
            <person name="La Ragione R."/>
            <person name="Hildebrand F."/>
            <person name="Pallen M.J."/>
        </authorList>
    </citation>
    <scope>NUCLEOTIDE SEQUENCE</scope>
    <source>
        <strain evidence="1">CHK186-1790</strain>
    </source>
</reference>
<evidence type="ECO:0000313" key="2">
    <source>
        <dbReference type="Proteomes" id="UP000823882"/>
    </source>
</evidence>
<dbReference type="AlphaFoldDB" id="A0A9D2P1N1"/>
<dbReference type="InterPro" id="IPR036388">
    <property type="entry name" value="WH-like_DNA-bd_sf"/>
</dbReference>
<name>A0A9D2P1N1_9FIRM</name>
<dbReference type="SUPFAM" id="SSF46785">
    <property type="entry name" value="Winged helix' DNA-binding domain"/>
    <property type="match status" value="2"/>
</dbReference>
<dbReference type="InterPro" id="IPR044945">
    <property type="entry name" value="FokI_dom_1_2"/>
</dbReference>
<dbReference type="GO" id="GO:0009307">
    <property type="term" value="P:DNA restriction-modification system"/>
    <property type="evidence" value="ECO:0007669"/>
    <property type="project" value="InterPro"/>
</dbReference>
<dbReference type="GO" id="GO:0003677">
    <property type="term" value="F:DNA binding"/>
    <property type="evidence" value="ECO:0007669"/>
    <property type="project" value="InterPro"/>
</dbReference>
<dbReference type="EMBL" id="DWWJ01000101">
    <property type="protein sequence ID" value="HJC41019.1"/>
    <property type="molecule type" value="Genomic_DNA"/>
</dbReference>
<evidence type="ECO:0000313" key="1">
    <source>
        <dbReference type="EMBL" id="HJC41019.1"/>
    </source>
</evidence>
<dbReference type="Proteomes" id="UP000823882">
    <property type="component" value="Unassembled WGS sequence"/>
</dbReference>
<evidence type="ECO:0008006" key="3">
    <source>
        <dbReference type="Google" id="ProtNLM"/>
    </source>
</evidence>
<proteinExistence type="predicted"/>
<dbReference type="InterPro" id="IPR036390">
    <property type="entry name" value="WH_DNA-bd_sf"/>
</dbReference>
<dbReference type="Gene3D" id="1.10.10.10">
    <property type="entry name" value="Winged helix-like DNA-binding domain superfamily/Winged helix DNA-binding domain"/>
    <property type="match status" value="1"/>
</dbReference>
<dbReference type="Gene3D" id="3.90.241.10">
    <property type="entry name" value="Foki Restriction Endonuclease, Chain A, domain 1"/>
    <property type="match status" value="1"/>
</dbReference>
<dbReference type="Gene3D" id="3.40.91.30">
    <property type="match status" value="1"/>
</dbReference>
<accession>A0A9D2P1N1</accession>
<dbReference type="GO" id="GO:0009036">
    <property type="term" value="F:type II site-specific deoxyribonuclease activity"/>
    <property type="evidence" value="ECO:0007669"/>
    <property type="project" value="InterPro"/>
</dbReference>